<evidence type="ECO:0008006" key="8">
    <source>
        <dbReference type="Google" id="ProtNLM"/>
    </source>
</evidence>
<dbReference type="PANTHER" id="PTHR31845:SF39">
    <property type="entry name" value="TRANSCRIPTION FACTOR PBCR-RELATED"/>
    <property type="match status" value="1"/>
</dbReference>
<reference evidence="6" key="1">
    <citation type="submission" date="2021-04" db="EMBL/GenBank/DDBJ databases">
        <title>Draft genome of Fusarium avenaceum strain F156N33, isolated from an atmospheric sample in Virginia.</title>
        <authorList>
            <person name="Yang S."/>
            <person name="Vinatzer B.A."/>
            <person name="Coleman J."/>
        </authorList>
    </citation>
    <scope>NUCLEOTIDE SEQUENCE</scope>
    <source>
        <strain evidence="6">F156N33</strain>
    </source>
</reference>
<dbReference type="Proteomes" id="UP000782241">
    <property type="component" value="Unassembled WGS sequence"/>
</dbReference>
<keyword evidence="4" id="KW-0804">Transcription</keyword>
<name>A0A9P7H8B0_9HYPO</name>
<dbReference type="GO" id="GO:0000981">
    <property type="term" value="F:DNA-binding transcription factor activity, RNA polymerase II-specific"/>
    <property type="evidence" value="ECO:0007669"/>
    <property type="project" value="InterPro"/>
</dbReference>
<sequence>MLDKTQLLTGLYQTPEFVIGEMGSNGKIALPEHWTELSAARIHRQQCADDVDAIKKTCLEQCGKQNVVDCEKCFPKVLDRMRARYCDAEGREWFSQRRAFLNELDVLFTDVKDHKKIDLKYIEDSIESEKEAWYRWVLRMYPRFLSTGDSGADQDELRAMLDDPVKRREELIERIWEGVGKPNNWDADVDSLTEKIAAARNNAAALKQLYITFFFKDSETGEVLDNAHQYLEAYEASDTMTIEQVIDRIAQDHKASLTTAPQRDSHRSRLDELRRAKMAFEQNRLQNKSQAQANQAPAVHEDLYNLPPCAVCAKAVDAKKVISCPICQALSQPSGGKKLTLYCSDECHSKGYDDHLEEEHSCEAGDKCVQCDDMDMDMNSGQISAVMCKFCVEQKQATIYCSVGCGVANLWKHRKEKHGVKTNGYETKQFLLPLEETVEKILKEGSPGLKMSTVGLKQTPPVSISHMASESPPIETCPARKRISTACEACRATKIKCQPSEQPGVCRNAIETHQPLPTPPPAPSKTFTIDFEVPTQSDVDENFDALRDSHAQFIESIFPADLGGDISSFEDSPTTGFPTPSSSQTHSIQSLHAKPQFNLDSAESLLVSFRGMLVHYPCIVLRPEETVASLAATRPFVLLAILAAASGSRTLQGHTLYDEEFRKVLGLKFVAGGERSMELLQGILIYCAWYPFHLRPKNKQVFQYYRMAGDLSTDLELDQELPILNSTIPGEMNSMQLDRLRAYLAYHYAVSNFVYAWGKMEYLVPPWTSWTANCCELLQRHAEVDGDVSLSYLVRLANMTSTAHTSIQNNDPQADQQVQLMLLGLETQHKEMKESMVPHLARSAPVKLAHLFFDVFLQGGAIFYLTRINTKRPRFVNPSTARLIRCVTNLRVLFDHLINLDNFTHFTSVDWTKFILSVALAGRLSFPIADVPDWDHAWARSILRFEEFLGVMCDGSEELTPASKRVDVLSASRVILRILKTKYERRTAMLAASSRIVAQGCPMFDRAMDPYISAWDASYDIASVMATPSADMEGQQAVYHDLWATMTMGWANDGLMNGDET</sequence>
<dbReference type="GO" id="GO:0008270">
    <property type="term" value="F:zinc ion binding"/>
    <property type="evidence" value="ECO:0007669"/>
    <property type="project" value="InterPro"/>
</dbReference>
<evidence type="ECO:0000256" key="3">
    <source>
        <dbReference type="ARBA" id="ARBA00023125"/>
    </source>
</evidence>
<evidence type="ECO:0000256" key="1">
    <source>
        <dbReference type="ARBA" id="ARBA00004123"/>
    </source>
</evidence>
<dbReference type="InterPro" id="IPR051089">
    <property type="entry name" value="prtT"/>
</dbReference>
<dbReference type="GO" id="GO:0005634">
    <property type="term" value="C:nucleus"/>
    <property type="evidence" value="ECO:0007669"/>
    <property type="project" value="UniProtKB-SubCell"/>
</dbReference>
<evidence type="ECO:0000313" key="7">
    <source>
        <dbReference type="Proteomes" id="UP000782241"/>
    </source>
</evidence>
<dbReference type="AlphaFoldDB" id="A0A9P7H8B0"/>
<dbReference type="PANTHER" id="PTHR31845">
    <property type="entry name" value="FINGER DOMAIN PROTEIN, PUTATIVE-RELATED"/>
    <property type="match status" value="1"/>
</dbReference>
<evidence type="ECO:0000256" key="5">
    <source>
        <dbReference type="ARBA" id="ARBA00023242"/>
    </source>
</evidence>
<dbReference type="GO" id="GO:0000976">
    <property type="term" value="F:transcription cis-regulatory region binding"/>
    <property type="evidence" value="ECO:0007669"/>
    <property type="project" value="TreeGrafter"/>
</dbReference>
<organism evidence="6 7">
    <name type="scientific">Fusarium avenaceum</name>
    <dbReference type="NCBI Taxonomy" id="40199"/>
    <lineage>
        <taxon>Eukaryota</taxon>
        <taxon>Fungi</taxon>
        <taxon>Dikarya</taxon>
        <taxon>Ascomycota</taxon>
        <taxon>Pezizomycotina</taxon>
        <taxon>Sordariomycetes</taxon>
        <taxon>Hypocreomycetidae</taxon>
        <taxon>Hypocreales</taxon>
        <taxon>Nectriaceae</taxon>
        <taxon>Fusarium</taxon>
        <taxon>Fusarium tricinctum species complex</taxon>
    </lineage>
</organism>
<keyword evidence="7" id="KW-1185">Reference proteome</keyword>
<comment type="caution">
    <text evidence="6">The sequence shown here is derived from an EMBL/GenBank/DDBJ whole genome shotgun (WGS) entry which is preliminary data.</text>
</comment>
<evidence type="ECO:0000256" key="4">
    <source>
        <dbReference type="ARBA" id="ARBA00023163"/>
    </source>
</evidence>
<keyword evidence="3" id="KW-0238">DNA-binding</keyword>
<dbReference type="InterPro" id="IPR001138">
    <property type="entry name" value="Zn2Cys6_DnaBD"/>
</dbReference>
<evidence type="ECO:0000256" key="2">
    <source>
        <dbReference type="ARBA" id="ARBA00023015"/>
    </source>
</evidence>
<keyword evidence="5" id="KW-0539">Nucleus</keyword>
<dbReference type="CDD" id="cd00067">
    <property type="entry name" value="GAL4"/>
    <property type="match status" value="1"/>
</dbReference>
<keyword evidence="2" id="KW-0805">Transcription regulation</keyword>
<proteinExistence type="predicted"/>
<accession>A0A9P7H8B0</accession>
<evidence type="ECO:0000313" key="6">
    <source>
        <dbReference type="EMBL" id="KAG5664386.1"/>
    </source>
</evidence>
<dbReference type="EMBL" id="JAGPUO010000002">
    <property type="protein sequence ID" value="KAG5664386.1"/>
    <property type="molecule type" value="Genomic_DNA"/>
</dbReference>
<protein>
    <recommendedName>
        <fullName evidence="8">MYND-type zinc finger protein samB</fullName>
    </recommendedName>
</protein>
<gene>
    <name evidence="6" type="ORF">KAF25_008120</name>
</gene>
<comment type="subcellular location">
    <subcellularLocation>
        <location evidence="1">Nucleus</location>
    </subcellularLocation>
</comment>